<sequence length="781" mass="89457">MGMNTQKTIAVNPRQQKEQTRAFVKECPLHDYDELTRSEKVIQLERRINASNDEDEQRKLKGYLPFRCPHYTQFRDDYRDREHIVAESFTWQTCVDIDDPELVERANTESERLNVEVGGQWQGMMLHKDYSIRRKLHIDLRLPVGMTVPEAQRAYCKALGVEADTSCFTPERFIYLSPADFEIYRSDQWYEPLSEEEIARRRKAYTDRGLTIDGRTEDGAYDDPESETATMAAKATRQETPAGETKTGERNFPMKFKGIPYTDIISEFWRRTGGEPSKGERNKRLHQLTANLRAVCDNSEDWLLEVMPRYELSAQEMKSIVHSACKEPTKGSRLIDQIVKALGMGIGSEEADDADAVEKETGVKVNVKALPMGLRESLVGVPVSMHMPVLCGVLPLAAAYADQVEVEYCDGNRQHLGLMSIVRGEQASNKSVVKNAIDVWKRQFDEEDALARKREEEWKERKKGRKANEKAPDDPHVLIRMVPVTVSCSTLLKRFKNAQGHTLYSFGEELDTLRKTNGAGSWSSKYDIYRLSFDRGEWGQDYNSDQAESGNVKVCYNWTMLGTNGAMRKCFKQDNIENGLSSRILVAEMPDSSFQKMPKFGRRSAEDEARIQEAVTRLRSYSGLIDTPRLRKAIEDWVEQKRVEAAKNIDHVKDTYRKRAAVIGFRCGVIFHMLDGGQKESKRCLDFALMMAEYCLQQQIAAFGEALQSEYVNAQDECQRYGKNHSVFDQLAPVFTMDDLRSLKRGFCGESALRNIVTRWTRDGWIEKTDAKHWAKAKQEN</sequence>
<gene>
    <name evidence="2" type="ORF">I6E12_00185</name>
</gene>
<evidence type="ECO:0000313" key="3">
    <source>
        <dbReference type="Proteomes" id="UP001200470"/>
    </source>
</evidence>
<keyword evidence="3" id="KW-1185">Reference proteome</keyword>
<protein>
    <submittedName>
        <fullName evidence="2">DUF3987 domain-containing protein</fullName>
    </submittedName>
</protein>
<feature type="region of interest" description="Disordered" evidence="1">
    <location>
        <begin position="214"/>
        <end position="252"/>
    </location>
</feature>
<dbReference type="Proteomes" id="UP001200470">
    <property type="component" value="Unassembled WGS sequence"/>
</dbReference>
<proteinExistence type="predicted"/>
<comment type="caution">
    <text evidence="2">The sequence shown here is derived from an EMBL/GenBank/DDBJ whole genome shotgun (WGS) entry which is preliminary data.</text>
</comment>
<reference evidence="2 3" key="1">
    <citation type="submission" date="2020-12" db="EMBL/GenBank/DDBJ databases">
        <title>Whole genome sequences of gut porcine anaerobes.</title>
        <authorList>
            <person name="Kubasova T."/>
            <person name="Jahodarova E."/>
            <person name="Rychlik I."/>
        </authorList>
    </citation>
    <scope>NUCLEOTIDE SEQUENCE [LARGE SCALE GENOMIC DNA]</scope>
    <source>
        <strain evidence="2 3">An925</strain>
    </source>
</reference>
<accession>A0ABS9CF26</accession>
<dbReference type="EMBL" id="JADYTN010000001">
    <property type="protein sequence ID" value="MCF2562536.1"/>
    <property type="molecule type" value="Genomic_DNA"/>
</dbReference>
<evidence type="ECO:0000313" key="2">
    <source>
        <dbReference type="EMBL" id="MCF2562536.1"/>
    </source>
</evidence>
<evidence type="ECO:0000256" key="1">
    <source>
        <dbReference type="SAM" id="MobiDB-lite"/>
    </source>
</evidence>
<organism evidence="2 3">
    <name type="scientific">Xylanibacter brevis</name>
    <dbReference type="NCBI Taxonomy" id="83231"/>
    <lineage>
        <taxon>Bacteria</taxon>
        <taxon>Pseudomonadati</taxon>
        <taxon>Bacteroidota</taxon>
        <taxon>Bacteroidia</taxon>
        <taxon>Bacteroidales</taxon>
        <taxon>Prevotellaceae</taxon>
        <taxon>Xylanibacter</taxon>
    </lineage>
</organism>
<name>A0ABS9CF26_9BACT</name>